<evidence type="ECO:0000313" key="4">
    <source>
        <dbReference type="Proteomes" id="UP000316614"/>
    </source>
</evidence>
<keyword evidence="4" id="KW-1185">Reference proteome</keyword>
<dbReference type="GO" id="GO:0072344">
    <property type="term" value="P:rescue of stalled ribosome"/>
    <property type="evidence" value="ECO:0007669"/>
    <property type="project" value="TreeGrafter"/>
</dbReference>
<dbReference type="Gene3D" id="2.30.310.10">
    <property type="entry name" value="ibrinogen binding protein from staphylococcus aureus domain"/>
    <property type="match status" value="1"/>
</dbReference>
<organism evidence="3 4">
    <name type="scientific">Echinicola soli</name>
    <dbReference type="NCBI Taxonomy" id="2591634"/>
    <lineage>
        <taxon>Bacteria</taxon>
        <taxon>Pseudomonadati</taxon>
        <taxon>Bacteroidota</taxon>
        <taxon>Cytophagia</taxon>
        <taxon>Cytophagales</taxon>
        <taxon>Cyclobacteriaceae</taxon>
        <taxon>Echinicola</taxon>
    </lineage>
</organism>
<feature type="coiled-coil region" evidence="1">
    <location>
        <begin position="336"/>
        <end position="370"/>
    </location>
</feature>
<dbReference type="OrthoDB" id="9766163at2"/>
<name>A0A514CI72_9BACT</name>
<dbReference type="GO" id="GO:0000049">
    <property type="term" value="F:tRNA binding"/>
    <property type="evidence" value="ECO:0007669"/>
    <property type="project" value="TreeGrafter"/>
</dbReference>
<gene>
    <name evidence="3" type="ORF">FKX85_10945</name>
</gene>
<dbReference type="AlphaFoldDB" id="A0A514CI72"/>
<dbReference type="EMBL" id="CP041253">
    <property type="protein sequence ID" value="QDH79527.1"/>
    <property type="molecule type" value="Genomic_DNA"/>
</dbReference>
<dbReference type="PANTHER" id="PTHR15239:SF6">
    <property type="entry name" value="RIBOSOME QUALITY CONTROL COMPLEX SUBUNIT NEMF"/>
    <property type="match status" value="1"/>
</dbReference>
<reference evidence="3 4" key="1">
    <citation type="submission" date="2019-06" db="EMBL/GenBank/DDBJ databases">
        <title>Echinicola alkalisoli sp. nov. isolated from saline soil.</title>
        <authorList>
            <person name="Sun J.-Q."/>
            <person name="Xu L."/>
        </authorList>
    </citation>
    <scope>NUCLEOTIDE SEQUENCE [LARGE SCALE GENOMIC DNA]</scope>
    <source>
        <strain evidence="3 4">LN3S3</strain>
    </source>
</reference>
<dbReference type="InterPro" id="IPR008532">
    <property type="entry name" value="NFACT_RNA-bd"/>
</dbReference>
<feature type="domain" description="NFACT RNA-binding" evidence="2">
    <location>
        <begin position="409"/>
        <end position="505"/>
    </location>
</feature>
<dbReference type="PANTHER" id="PTHR15239">
    <property type="entry name" value="NUCLEAR EXPORT MEDIATOR FACTOR NEMF"/>
    <property type="match status" value="1"/>
</dbReference>
<dbReference type="GO" id="GO:0043023">
    <property type="term" value="F:ribosomal large subunit binding"/>
    <property type="evidence" value="ECO:0007669"/>
    <property type="project" value="TreeGrafter"/>
</dbReference>
<dbReference type="Proteomes" id="UP000316614">
    <property type="component" value="Chromosome"/>
</dbReference>
<sequence>MHLNYHFLKFLCPEVDDILNGLELITCFSQHRDELVLGFADDEHSHYIRANLSPSNTCLCLPKDYKRSKKNSVDLFPALIGDQVVCVRVLSFERAFRIDFKSNKTLLFKLHGNRSNILLFDKSKEQKPIALFRNELKEDKNITLEELEKHLDLSYDEFLKQNGKASTFLPTLGKIPRQWLKSHGYIEAELTTKWQLMQEMIDMLNAPLFSIAKEDYEYQLTLLPVSAPIFTSANPLEACNEYFQYAVVHQAFEREKGLLTKQLEDQKKRTEAYLGKTAKKLTELQNSAPPSQIADIIMANLHQIPQGTETATLFDFYQNKEISIRLKKGVTPQKHAENLYRKSKNRKIEVQQLQKNLSEKEEYFLQLEALLEELTTIDNFKALREFSKTHQLSAKSKEDQTNLPFKRFEIDGFEILVGKSAKVNDQILRYYSWKDDMWLHAKDVAGSHVIIKFKSGQSIPQTTLERAAELAAYYSKSKNESLAAVIYTPCKYVRKVKGSPAGAVMVDQEKVLMVAPKGPVSP</sequence>
<dbReference type="GO" id="GO:1990112">
    <property type="term" value="C:RQC complex"/>
    <property type="evidence" value="ECO:0007669"/>
    <property type="project" value="TreeGrafter"/>
</dbReference>
<keyword evidence="1" id="KW-0175">Coiled coil</keyword>
<dbReference type="RefSeq" id="WP_141614770.1">
    <property type="nucleotide sequence ID" value="NZ_CP041253.1"/>
</dbReference>
<protein>
    <submittedName>
        <fullName evidence="3">DUF814 domain-containing protein</fullName>
    </submittedName>
</protein>
<evidence type="ECO:0000256" key="1">
    <source>
        <dbReference type="SAM" id="Coils"/>
    </source>
</evidence>
<evidence type="ECO:0000259" key="2">
    <source>
        <dbReference type="Pfam" id="PF05670"/>
    </source>
</evidence>
<dbReference type="InterPro" id="IPR051608">
    <property type="entry name" value="RQC_Subunit_NEMF"/>
</dbReference>
<evidence type="ECO:0000313" key="3">
    <source>
        <dbReference type="EMBL" id="QDH79527.1"/>
    </source>
</evidence>
<dbReference type="Pfam" id="PF05670">
    <property type="entry name" value="NFACT-R_1"/>
    <property type="match status" value="1"/>
</dbReference>
<proteinExistence type="predicted"/>
<accession>A0A514CI72</accession>
<dbReference type="Pfam" id="PF05833">
    <property type="entry name" value="NFACT_N"/>
    <property type="match status" value="1"/>
</dbReference>
<dbReference type="KEGG" id="echi:FKX85_10945"/>